<reference evidence="1 2" key="1">
    <citation type="submission" date="2016-02" db="EMBL/GenBank/DDBJ databases">
        <title>Complete genome sequence of Halocynthiibacter arcticus PAMC 20958t from arctic marine sediment.</title>
        <authorList>
            <person name="Lee Y.M."/>
            <person name="Baek K."/>
            <person name="Lee H.K."/>
            <person name="Shin S.C."/>
        </authorList>
    </citation>
    <scope>NUCLEOTIDE SEQUENCE [LARGE SCALE GENOMIC DNA]</scope>
    <source>
        <strain evidence="1">PAMC 20958</strain>
    </source>
</reference>
<dbReference type="EMBL" id="CP014327">
    <property type="protein sequence ID" value="AML52344.1"/>
    <property type="molecule type" value="Genomic_DNA"/>
</dbReference>
<proteinExistence type="predicted"/>
<dbReference type="PRINTS" id="PR00313">
    <property type="entry name" value="CABNDNGRPT"/>
</dbReference>
<dbReference type="Pfam" id="PF00353">
    <property type="entry name" value="HemolysinCabind"/>
    <property type="match status" value="2"/>
</dbReference>
<dbReference type="SUPFAM" id="SSF51120">
    <property type="entry name" value="beta-Roll"/>
    <property type="match status" value="1"/>
</dbReference>
<name>A0A126V208_9RHOB</name>
<dbReference type="InterPro" id="IPR001343">
    <property type="entry name" value="Hemolysn_Ca-bd"/>
</dbReference>
<dbReference type="RefSeq" id="WP_052274935.1">
    <property type="nucleotide sequence ID" value="NZ_CP014327.1"/>
</dbReference>
<sequence length="199" mass="20022">MPAFIVITTSNFYDPSFWSGLDIGPNSTIDASALNDQVDITITGNSIEFNVAGYNWTFSDSDLASGSFSEVVQFEGNDGNSTVGGSVGLDASGYIGGSGDDTFVDDGLDGGALDGGDGDDILTGGVGNNNIDGGKGNDILHGGDGNNNLDGGHDDDILYADNGSGNLIGGHGDDIVYAGLNTTYAAGGSGSDTLYVPKV</sequence>
<evidence type="ECO:0000313" key="1">
    <source>
        <dbReference type="EMBL" id="AML52344.1"/>
    </source>
</evidence>
<dbReference type="Proteomes" id="UP000070371">
    <property type="component" value="Chromosome"/>
</dbReference>
<protein>
    <recommendedName>
        <fullName evidence="3">Calcium-binding protein</fullName>
    </recommendedName>
</protein>
<dbReference type="AlphaFoldDB" id="A0A126V208"/>
<accession>A0A126V208</accession>
<organism evidence="1 2">
    <name type="scientific">Falsihalocynthiibacter arcticus</name>
    <dbReference type="NCBI Taxonomy" id="1579316"/>
    <lineage>
        <taxon>Bacteria</taxon>
        <taxon>Pseudomonadati</taxon>
        <taxon>Pseudomonadota</taxon>
        <taxon>Alphaproteobacteria</taxon>
        <taxon>Rhodobacterales</taxon>
        <taxon>Roseobacteraceae</taxon>
        <taxon>Falsihalocynthiibacter</taxon>
    </lineage>
</organism>
<gene>
    <name evidence="1" type="ORF">RC74_14625</name>
</gene>
<dbReference type="STRING" id="1579316.RC74_14625"/>
<keyword evidence="2" id="KW-1185">Reference proteome</keyword>
<evidence type="ECO:0008006" key="3">
    <source>
        <dbReference type="Google" id="ProtNLM"/>
    </source>
</evidence>
<dbReference type="KEGG" id="hat:RC74_14625"/>
<dbReference type="GO" id="GO:0005509">
    <property type="term" value="F:calcium ion binding"/>
    <property type="evidence" value="ECO:0007669"/>
    <property type="project" value="InterPro"/>
</dbReference>
<dbReference type="Gene3D" id="2.160.20.160">
    <property type="match status" value="1"/>
</dbReference>
<evidence type="ECO:0000313" key="2">
    <source>
        <dbReference type="Proteomes" id="UP000070371"/>
    </source>
</evidence>
<dbReference type="InterPro" id="IPR011049">
    <property type="entry name" value="Serralysin-like_metalloprot_C"/>
</dbReference>